<dbReference type="RefSeq" id="WP_006274526.1">
    <property type="nucleotide sequence ID" value="NZ_GL883079.1"/>
</dbReference>
<name>F4QR75_9CAUL</name>
<protein>
    <submittedName>
        <fullName evidence="1">Uncharacterized protein</fullName>
    </submittedName>
</protein>
<dbReference type="Pfam" id="PF07509">
    <property type="entry name" value="DUF1523"/>
    <property type="match status" value="1"/>
</dbReference>
<evidence type="ECO:0000313" key="2">
    <source>
        <dbReference type="Proteomes" id="UP000006512"/>
    </source>
</evidence>
<evidence type="ECO:0000313" key="1">
    <source>
        <dbReference type="EMBL" id="EGF90712.1"/>
    </source>
</evidence>
<gene>
    <name evidence="1" type="ORF">ABI_37440</name>
</gene>
<dbReference type="InterPro" id="IPR011088">
    <property type="entry name" value="Phage_phiNM3_A0EWY4"/>
</dbReference>
<sequence length="112" mass="12824">MKKLVVAILVVVVAMFLGWATYPYWTAGSAEVTVTHVENKLMERNGDRQDVYLVFTNDGTYRNTDSLHYFKFNSSDIQGKLAEQGRFKISYYGFRIPVLSVYKNITKAEKIG</sequence>
<keyword evidence="2" id="KW-1185">Reference proteome</keyword>
<proteinExistence type="predicted"/>
<dbReference type="EMBL" id="GL883079">
    <property type="protein sequence ID" value="EGF90712.1"/>
    <property type="molecule type" value="Genomic_DNA"/>
</dbReference>
<dbReference type="HOGENOM" id="CLU_165923_0_0_5"/>
<dbReference type="AlphaFoldDB" id="F4QR75"/>
<accession>F4QR75</accession>
<organism evidence="1 2">
    <name type="scientific">Asticcacaulis biprosthecium C19</name>
    <dbReference type="NCBI Taxonomy" id="715226"/>
    <lineage>
        <taxon>Bacteria</taxon>
        <taxon>Pseudomonadati</taxon>
        <taxon>Pseudomonadota</taxon>
        <taxon>Alphaproteobacteria</taxon>
        <taxon>Caulobacterales</taxon>
        <taxon>Caulobacteraceae</taxon>
        <taxon>Asticcacaulis</taxon>
    </lineage>
</organism>
<dbReference type="OrthoDB" id="5354324at2"/>
<dbReference type="STRING" id="715226.ABI_37440"/>
<dbReference type="eggNOG" id="ENOG5033IZX">
    <property type="taxonomic scope" value="Bacteria"/>
</dbReference>
<reference evidence="2" key="1">
    <citation type="submission" date="2011-03" db="EMBL/GenBank/DDBJ databases">
        <title>Draft genome sequence of Brevundimonas diminuta.</title>
        <authorList>
            <person name="Brown P.J.B."/>
            <person name="Buechlein A."/>
            <person name="Hemmerich C."/>
            <person name="Brun Y.V."/>
        </authorList>
    </citation>
    <scope>NUCLEOTIDE SEQUENCE [LARGE SCALE GENOMIC DNA]</scope>
    <source>
        <strain evidence="2">C19</strain>
    </source>
</reference>
<dbReference type="Proteomes" id="UP000006512">
    <property type="component" value="Unassembled WGS sequence"/>
</dbReference>